<gene>
    <name evidence="1" type="ORF">DSO57_1003913</name>
</gene>
<name>A0ACC2SA85_9FUNG</name>
<dbReference type="EMBL" id="QTSX02005689">
    <property type="protein sequence ID" value="KAJ9059296.1"/>
    <property type="molecule type" value="Genomic_DNA"/>
</dbReference>
<dbReference type="Proteomes" id="UP001165960">
    <property type="component" value="Unassembled WGS sequence"/>
</dbReference>
<proteinExistence type="predicted"/>
<evidence type="ECO:0000313" key="2">
    <source>
        <dbReference type="Proteomes" id="UP001165960"/>
    </source>
</evidence>
<evidence type="ECO:0000313" key="1">
    <source>
        <dbReference type="EMBL" id="KAJ9059296.1"/>
    </source>
</evidence>
<sequence>MQTKYFPSASVLQRHQTGPVWQNFQSLFSGLTLLKVLLDFESYKDRRDSSELSKYQECFDKMGVAMIAISDQLVGSSEFIKYTDWKGEIYLDINHEVCHGATGSPRKSFVKRQTSKISSRLNRKQNQGKALFLLGGTYVVTPDFQVIYSHEPQSLIDCPSIGFILNLCRSYITASKKMPNSLLPVFTQDTLGVKASHGSRNSSETNSSIATSLPSPSTSTHFYLNDDFPLSLV</sequence>
<organism evidence="1 2">
    <name type="scientific">Entomophthora muscae</name>
    <dbReference type="NCBI Taxonomy" id="34485"/>
    <lineage>
        <taxon>Eukaryota</taxon>
        <taxon>Fungi</taxon>
        <taxon>Fungi incertae sedis</taxon>
        <taxon>Zoopagomycota</taxon>
        <taxon>Entomophthoromycotina</taxon>
        <taxon>Entomophthoromycetes</taxon>
        <taxon>Entomophthorales</taxon>
        <taxon>Entomophthoraceae</taxon>
        <taxon>Entomophthora</taxon>
    </lineage>
</organism>
<comment type="caution">
    <text evidence="1">The sequence shown here is derived from an EMBL/GenBank/DDBJ whole genome shotgun (WGS) entry which is preliminary data.</text>
</comment>
<keyword evidence="2" id="KW-1185">Reference proteome</keyword>
<protein>
    <submittedName>
        <fullName evidence="1">Uncharacterized protein</fullName>
    </submittedName>
</protein>
<reference evidence="1" key="1">
    <citation type="submission" date="2022-04" db="EMBL/GenBank/DDBJ databases">
        <title>Genome of the entomopathogenic fungus Entomophthora muscae.</title>
        <authorList>
            <person name="Elya C."/>
            <person name="Lovett B.R."/>
            <person name="Lee E."/>
            <person name="Macias A.M."/>
            <person name="Hajek A.E."/>
            <person name="De Bivort B.L."/>
            <person name="Kasson M.T."/>
            <person name="De Fine Licht H.H."/>
            <person name="Stajich J.E."/>
        </authorList>
    </citation>
    <scope>NUCLEOTIDE SEQUENCE</scope>
    <source>
        <strain evidence="1">Berkeley</strain>
    </source>
</reference>
<accession>A0ACC2SA85</accession>